<protein>
    <submittedName>
        <fullName evidence="2">Putative membrane protein</fullName>
    </submittedName>
</protein>
<keyword evidence="3" id="KW-1185">Reference proteome</keyword>
<keyword evidence="1" id="KW-0812">Transmembrane</keyword>
<proteinExistence type="predicted"/>
<name>C0EIH6_9FIRM</name>
<dbReference type="Proteomes" id="UP000003340">
    <property type="component" value="Unassembled WGS sequence"/>
</dbReference>
<organism evidence="2 3">
    <name type="scientific">[Clostridium] methylpentosum DSM 5476</name>
    <dbReference type="NCBI Taxonomy" id="537013"/>
    <lineage>
        <taxon>Bacteria</taxon>
        <taxon>Bacillati</taxon>
        <taxon>Bacillota</taxon>
        <taxon>Clostridia</taxon>
        <taxon>Eubacteriales</taxon>
        <taxon>Oscillospiraceae</taxon>
        <taxon>Oscillospiraceae incertae sedis</taxon>
    </lineage>
</organism>
<dbReference type="STRING" id="537013.CLOSTMETH_03671"/>
<gene>
    <name evidence="2" type="ORF">CLOSTMETH_03671</name>
</gene>
<evidence type="ECO:0000256" key="1">
    <source>
        <dbReference type="SAM" id="Phobius"/>
    </source>
</evidence>
<comment type="caution">
    <text evidence="2">The sequence shown here is derived from an EMBL/GenBank/DDBJ whole genome shotgun (WGS) entry which is preliminary data.</text>
</comment>
<accession>C0EIH6</accession>
<keyword evidence="1" id="KW-1133">Transmembrane helix</keyword>
<feature type="transmembrane region" description="Helical" evidence="1">
    <location>
        <begin position="266"/>
        <end position="282"/>
    </location>
</feature>
<dbReference type="eggNOG" id="COG1807">
    <property type="taxonomic scope" value="Bacteria"/>
</dbReference>
<reference evidence="2 3" key="1">
    <citation type="submission" date="2009-01" db="EMBL/GenBank/DDBJ databases">
        <authorList>
            <person name="Fulton L."/>
            <person name="Clifton S."/>
            <person name="Fulton B."/>
            <person name="Xu J."/>
            <person name="Minx P."/>
            <person name="Pepin K.H."/>
            <person name="Johnson M."/>
            <person name="Bhonagiri V."/>
            <person name="Nash W.E."/>
            <person name="Mardis E.R."/>
            <person name="Wilson R.K."/>
        </authorList>
    </citation>
    <scope>NUCLEOTIDE SEQUENCE [LARGE SCALE GENOMIC DNA]</scope>
    <source>
        <strain evidence="2 3">DSM 5476</strain>
    </source>
</reference>
<keyword evidence="1" id="KW-0472">Membrane</keyword>
<sequence>MSDKIKLVWFVGNATKGLLGCTEASRGPLHILTASSPKPFILQKLYNEEDSMESKNESSLSLFQKICLVTFGVVFFAVFLWLFISLCFFNTSTYEFDMGKQMFSFGLIAVFSFAGFYILHKIKSIRNMIADHFISVFVISMLVLLVLQIILVTFASVPIGWDCRKIVEAAFGQDLSKHSTYFQTYPNNLLLLFVFRAYSKVISFFQIEDPWLPLTLLNVLAVDAAILFSVLSMKKIFGKKSAAITFFFAILLIGFFPWLIVPYSDTFSMPFVVLSFFLYLQLNGQNSVVKKIILGACIGLSACIGYLIKPSALIPLIAIILLHILCTNFSKKGFLKNSSFIPAALAAFFLLNSGFGLFVSHQTSIPINPDKATPMSHFFMMGLKEVESPPHILYGAWNQEDVTLTHGISTKAKRIAANKQVIQERLQEFGPIGYLNFLNNKARWITSEGNFYWGGEGGFAEYDQMRSQTIREMIDPEGKYFDVYNYIAQGIWIFVMLLLIVPAVIRRKDVFHRETTIMRCAIFGILCFILLFEGRSRYMINHLPFFVMLASYGFQSITDQIQRHFAKGRKTNELR</sequence>
<feature type="transmembrane region" description="Helical" evidence="1">
    <location>
        <begin position="483"/>
        <end position="504"/>
    </location>
</feature>
<feature type="transmembrane region" description="Helical" evidence="1">
    <location>
        <begin position="341"/>
        <end position="359"/>
    </location>
</feature>
<evidence type="ECO:0000313" key="2">
    <source>
        <dbReference type="EMBL" id="EEG28772.1"/>
    </source>
</evidence>
<dbReference type="EMBL" id="ACEC01000126">
    <property type="protein sequence ID" value="EEG28772.1"/>
    <property type="molecule type" value="Genomic_DNA"/>
</dbReference>
<feature type="transmembrane region" description="Helical" evidence="1">
    <location>
        <begin position="132"/>
        <end position="155"/>
    </location>
</feature>
<evidence type="ECO:0000313" key="3">
    <source>
        <dbReference type="Proteomes" id="UP000003340"/>
    </source>
</evidence>
<feature type="transmembrane region" description="Helical" evidence="1">
    <location>
        <begin position="313"/>
        <end position="329"/>
    </location>
</feature>
<dbReference type="AlphaFoldDB" id="C0EIH6"/>
<feature type="transmembrane region" description="Helical" evidence="1">
    <location>
        <begin position="516"/>
        <end position="532"/>
    </location>
</feature>
<feature type="transmembrane region" description="Helical" evidence="1">
    <location>
        <begin position="66"/>
        <end position="91"/>
    </location>
</feature>
<feature type="transmembrane region" description="Helical" evidence="1">
    <location>
        <begin position="211"/>
        <end position="231"/>
    </location>
</feature>
<reference evidence="2 3" key="2">
    <citation type="submission" date="2009-02" db="EMBL/GenBank/DDBJ databases">
        <title>Draft genome sequence of Clostridium methylpentosum (DSM 5476).</title>
        <authorList>
            <person name="Sudarsanam P."/>
            <person name="Ley R."/>
            <person name="Guruge J."/>
            <person name="Turnbaugh P.J."/>
            <person name="Mahowald M."/>
            <person name="Liep D."/>
            <person name="Gordon J."/>
        </authorList>
    </citation>
    <scope>NUCLEOTIDE SEQUENCE [LARGE SCALE GENOMIC DNA]</scope>
    <source>
        <strain evidence="2 3">DSM 5476</strain>
    </source>
</reference>
<dbReference type="HOGENOM" id="CLU_520529_0_0_9"/>
<feature type="transmembrane region" description="Helical" evidence="1">
    <location>
        <begin position="103"/>
        <end position="120"/>
    </location>
</feature>
<feature type="transmembrane region" description="Helical" evidence="1">
    <location>
        <begin position="243"/>
        <end position="260"/>
    </location>
</feature>